<accession>A0A7G9RTL1</accession>
<dbReference type="AlphaFoldDB" id="A0A7G9RTL1"/>
<dbReference type="InterPro" id="IPR001867">
    <property type="entry name" value="OmpR/PhoB-type_DNA-bd"/>
</dbReference>
<dbReference type="PANTHER" id="PTHR48111">
    <property type="entry name" value="REGULATOR OF RPOS"/>
    <property type="match status" value="1"/>
</dbReference>
<feature type="domain" description="Response regulatory" evidence="8">
    <location>
        <begin position="12"/>
        <end position="124"/>
    </location>
</feature>
<dbReference type="SMART" id="SM00448">
    <property type="entry name" value="REC"/>
    <property type="match status" value="1"/>
</dbReference>
<evidence type="ECO:0000313" key="11">
    <source>
        <dbReference type="Proteomes" id="UP000515811"/>
    </source>
</evidence>
<evidence type="ECO:0000256" key="5">
    <source>
        <dbReference type="ARBA" id="ARBA00023163"/>
    </source>
</evidence>
<dbReference type="InterPro" id="IPR036388">
    <property type="entry name" value="WH-like_DNA-bd_sf"/>
</dbReference>
<evidence type="ECO:0000256" key="2">
    <source>
        <dbReference type="ARBA" id="ARBA00023012"/>
    </source>
</evidence>
<dbReference type="InterPro" id="IPR039420">
    <property type="entry name" value="WalR-like"/>
</dbReference>
<dbReference type="KEGG" id="drg:H9K76_09105"/>
<keyword evidence="3" id="KW-0805">Transcription regulation</keyword>
<proteinExistence type="predicted"/>
<evidence type="ECO:0000259" key="9">
    <source>
        <dbReference type="PROSITE" id="PS51755"/>
    </source>
</evidence>
<evidence type="ECO:0000256" key="3">
    <source>
        <dbReference type="ARBA" id="ARBA00023015"/>
    </source>
</evidence>
<feature type="modified residue" description="4-aspartylphosphate" evidence="6">
    <location>
        <position position="61"/>
    </location>
</feature>
<dbReference type="EMBL" id="CP060714">
    <property type="protein sequence ID" value="QNN58936.1"/>
    <property type="molecule type" value="Genomic_DNA"/>
</dbReference>
<dbReference type="Proteomes" id="UP000515811">
    <property type="component" value="Chromosome"/>
</dbReference>
<evidence type="ECO:0000256" key="7">
    <source>
        <dbReference type="PROSITE-ProRule" id="PRU01091"/>
    </source>
</evidence>
<evidence type="ECO:0000313" key="10">
    <source>
        <dbReference type="EMBL" id="QNN58936.1"/>
    </source>
</evidence>
<feature type="DNA-binding region" description="OmpR/PhoB-type" evidence="7">
    <location>
        <begin position="132"/>
        <end position="232"/>
    </location>
</feature>
<evidence type="ECO:0000259" key="8">
    <source>
        <dbReference type="PROSITE" id="PS50110"/>
    </source>
</evidence>
<keyword evidence="4 7" id="KW-0238">DNA-binding</keyword>
<dbReference type="InterPro" id="IPR011006">
    <property type="entry name" value="CheY-like_superfamily"/>
</dbReference>
<dbReference type="Gene3D" id="1.10.10.10">
    <property type="entry name" value="Winged helix-like DNA-binding domain superfamily/Winged helix DNA-binding domain"/>
    <property type="match status" value="1"/>
</dbReference>
<dbReference type="PROSITE" id="PS51755">
    <property type="entry name" value="OMPR_PHOB"/>
    <property type="match status" value="1"/>
</dbReference>
<dbReference type="Pfam" id="PF00486">
    <property type="entry name" value="Trans_reg_C"/>
    <property type="match status" value="1"/>
</dbReference>
<dbReference type="RefSeq" id="WP_187599727.1">
    <property type="nucleotide sequence ID" value="NZ_CP060714.1"/>
</dbReference>
<protein>
    <submittedName>
        <fullName evidence="10">Response regulator transcription factor</fullName>
    </submittedName>
</protein>
<dbReference type="InterPro" id="IPR001789">
    <property type="entry name" value="Sig_transdc_resp-reg_receiver"/>
</dbReference>
<evidence type="ECO:0000256" key="1">
    <source>
        <dbReference type="ARBA" id="ARBA00022553"/>
    </source>
</evidence>
<name>A0A7G9RTL1_9BURK</name>
<feature type="domain" description="OmpR/PhoB-type" evidence="9">
    <location>
        <begin position="132"/>
        <end position="232"/>
    </location>
</feature>
<dbReference type="SUPFAM" id="SSF52172">
    <property type="entry name" value="CheY-like"/>
    <property type="match status" value="1"/>
</dbReference>
<dbReference type="GO" id="GO:0006355">
    <property type="term" value="P:regulation of DNA-templated transcription"/>
    <property type="evidence" value="ECO:0007669"/>
    <property type="project" value="InterPro"/>
</dbReference>
<dbReference type="GO" id="GO:0000976">
    <property type="term" value="F:transcription cis-regulatory region binding"/>
    <property type="evidence" value="ECO:0007669"/>
    <property type="project" value="TreeGrafter"/>
</dbReference>
<dbReference type="GO" id="GO:0032993">
    <property type="term" value="C:protein-DNA complex"/>
    <property type="evidence" value="ECO:0007669"/>
    <property type="project" value="TreeGrafter"/>
</dbReference>
<evidence type="ECO:0000256" key="4">
    <source>
        <dbReference type="ARBA" id="ARBA00023125"/>
    </source>
</evidence>
<evidence type="ECO:0000256" key="6">
    <source>
        <dbReference type="PROSITE-ProRule" id="PRU00169"/>
    </source>
</evidence>
<reference evidence="10 11" key="1">
    <citation type="submission" date="2020-08" db="EMBL/GenBank/DDBJ databases">
        <title>Genome sequence of Diaphorobacter ruginosibacter DSM 27467T.</title>
        <authorList>
            <person name="Hyun D.-W."/>
            <person name="Bae J.-W."/>
        </authorList>
    </citation>
    <scope>NUCLEOTIDE SEQUENCE [LARGE SCALE GENOMIC DNA]</scope>
    <source>
        <strain evidence="10 11">DSM 27467</strain>
    </source>
</reference>
<dbReference type="CDD" id="cd00156">
    <property type="entry name" value="REC"/>
    <property type="match status" value="1"/>
</dbReference>
<dbReference type="PANTHER" id="PTHR48111:SF1">
    <property type="entry name" value="TWO-COMPONENT RESPONSE REGULATOR ORR33"/>
    <property type="match status" value="1"/>
</dbReference>
<keyword evidence="5" id="KW-0804">Transcription</keyword>
<keyword evidence="2" id="KW-0902">Two-component regulatory system</keyword>
<gene>
    <name evidence="10" type="ORF">H9K76_09105</name>
</gene>
<dbReference type="PROSITE" id="PS50110">
    <property type="entry name" value="RESPONSE_REGULATORY"/>
    <property type="match status" value="1"/>
</dbReference>
<dbReference type="Pfam" id="PF00072">
    <property type="entry name" value="Response_reg"/>
    <property type="match status" value="1"/>
</dbReference>
<dbReference type="Gene3D" id="3.40.50.2300">
    <property type="match status" value="1"/>
</dbReference>
<dbReference type="GO" id="GO:0005829">
    <property type="term" value="C:cytosol"/>
    <property type="evidence" value="ECO:0007669"/>
    <property type="project" value="TreeGrafter"/>
</dbReference>
<keyword evidence="11" id="KW-1185">Reference proteome</keyword>
<keyword evidence="1 6" id="KW-0597">Phosphoprotein</keyword>
<sequence>MQQILTSSVKFMVAVVDGDETHRLHVCRFLEESGYTTWGAGSVEDFYIGLLKEKADLVIVDLDLGVETGLALIRRLVAQRIPVIVLSHSANSGARVASLDAGALQYFVKPLSLAELGAGIRAQLRQLEMRVSNAEQQNSWRLDLSVPRLIAPNQRTIRLTSRECELLECLMAANGGMVSKSNLVKAMGHAEAEDGFHRIESSLMRLRRKTLAGTQLMLPVRAVFGKGLVFVP</sequence>
<organism evidence="10 11">
    <name type="scientific">Diaphorobacter ruginosibacter</name>
    <dbReference type="NCBI Taxonomy" id="1715720"/>
    <lineage>
        <taxon>Bacteria</taxon>
        <taxon>Pseudomonadati</taxon>
        <taxon>Pseudomonadota</taxon>
        <taxon>Betaproteobacteria</taxon>
        <taxon>Burkholderiales</taxon>
        <taxon>Comamonadaceae</taxon>
        <taxon>Diaphorobacter</taxon>
    </lineage>
</organism>
<dbReference type="GO" id="GO:0000156">
    <property type="term" value="F:phosphorelay response regulator activity"/>
    <property type="evidence" value="ECO:0007669"/>
    <property type="project" value="TreeGrafter"/>
</dbReference>